<keyword evidence="8 17" id="KW-0418">Kinase</keyword>
<dbReference type="SMART" id="SM00220">
    <property type="entry name" value="S_TKc"/>
    <property type="match status" value="1"/>
</dbReference>
<keyword evidence="12" id="KW-1015">Disulfide bond</keyword>
<evidence type="ECO:0000259" key="23">
    <source>
        <dbReference type="PROSITE" id="PS50948"/>
    </source>
</evidence>
<dbReference type="PIRSF" id="PIRSF000641">
    <property type="entry name" value="SRK"/>
    <property type="match status" value="1"/>
</dbReference>
<dbReference type="InterPro" id="IPR001480">
    <property type="entry name" value="Bulb-type_lectin_dom"/>
</dbReference>
<dbReference type="PROSITE" id="PS50948">
    <property type="entry name" value="PAN"/>
    <property type="match status" value="1"/>
</dbReference>
<dbReference type="SUPFAM" id="SSF56112">
    <property type="entry name" value="Protein kinase-like (PK-like)"/>
    <property type="match status" value="1"/>
</dbReference>
<evidence type="ECO:0000256" key="14">
    <source>
        <dbReference type="ARBA" id="ARBA00023180"/>
    </source>
</evidence>
<evidence type="ECO:0000256" key="5">
    <source>
        <dbReference type="ARBA" id="ARBA00022692"/>
    </source>
</evidence>
<dbReference type="Pfam" id="PF00069">
    <property type="entry name" value="Pkinase"/>
    <property type="match status" value="1"/>
</dbReference>
<dbReference type="InterPro" id="IPR008271">
    <property type="entry name" value="Ser/Thr_kinase_AS"/>
</dbReference>
<evidence type="ECO:0000313" key="24">
    <source>
        <dbReference type="EMBL" id="WJZ99032.1"/>
    </source>
</evidence>
<dbReference type="InterPro" id="IPR011009">
    <property type="entry name" value="Kinase-like_dom_sf"/>
</dbReference>
<evidence type="ECO:0000256" key="7">
    <source>
        <dbReference type="ARBA" id="ARBA00022741"/>
    </source>
</evidence>
<evidence type="ECO:0000313" key="25">
    <source>
        <dbReference type="Proteomes" id="UP001227230"/>
    </source>
</evidence>
<feature type="transmembrane region" description="Helical" evidence="19">
    <location>
        <begin position="465"/>
        <end position="484"/>
    </location>
</feature>
<evidence type="ECO:0000256" key="13">
    <source>
        <dbReference type="ARBA" id="ARBA00023170"/>
    </source>
</evidence>
<feature type="domain" description="Protein kinase" evidence="21">
    <location>
        <begin position="524"/>
        <end position="791"/>
    </location>
</feature>
<organism evidence="24 25">
    <name type="scientific">Vitis vinifera</name>
    <name type="common">Grape</name>
    <dbReference type="NCBI Taxonomy" id="29760"/>
    <lineage>
        <taxon>Eukaryota</taxon>
        <taxon>Viridiplantae</taxon>
        <taxon>Streptophyta</taxon>
        <taxon>Embryophyta</taxon>
        <taxon>Tracheophyta</taxon>
        <taxon>Spermatophyta</taxon>
        <taxon>Magnoliopsida</taxon>
        <taxon>eudicotyledons</taxon>
        <taxon>Gunneridae</taxon>
        <taxon>Pentapetalae</taxon>
        <taxon>rosids</taxon>
        <taxon>Vitales</taxon>
        <taxon>Vitaceae</taxon>
        <taxon>Viteae</taxon>
        <taxon>Vitis</taxon>
    </lineage>
</organism>
<dbReference type="EC" id="2.7.11.1" evidence="17"/>
<comment type="catalytic activity">
    <reaction evidence="16 17">
        <text>L-seryl-[protein] + ATP = O-phospho-L-seryl-[protein] + ADP + H(+)</text>
        <dbReference type="Rhea" id="RHEA:17989"/>
        <dbReference type="Rhea" id="RHEA-COMP:9863"/>
        <dbReference type="Rhea" id="RHEA-COMP:11604"/>
        <dbReference type="ChEBI" id="CHEBI:15378"/>
        <dbReference type="ChEBI" id="CHEBI:29999"/>
        <dbReference type="ChEBI" id="CHEBI:30616"/>
        <dbReference type="ChEBI" id="CHEBI:83421"/>
        <dbReference type="ChEBI" id="CHEBI:456216"/>
        <dbReference type="EC" id="2.7.11.1"/>
    </reaction>
</comment>
<accession>A0ABY9CUS4</accession>
<dbReference type="EMBL" id="CP126659">
    <property type="protein sequence ID" value="WJZ99032.1"/>
    <property type="molecule type" value="Genomic_DNA"/>
</dbReference>
<evidence type="ECO:0000259" key="21">
    <source>
        <dbReference type="PROSITE" id="PS50011"/>
    </source>
</evidence>
<sequence length="791" mass="88682">MSISRVLSCVLHFLSLLIPSLHHVNAQDHPVANIPSLRTNNFWLSRPYFNPASFLDVNNSVANLSSLWVNKPSADHHVRTGRNSILVPILVRVSEALSILRTDEMKVVWSANRNSLVSKNATLQLTEQGDLVLKEADGTTAVWSTNTCGKSVVGLNLTETGNLMLFDSNNETVWQSFDHPTDSLLPEQRLVSGQKLVASVSEKDWSQGLISFDVTSNAVAARVGSNPPLEYFLWRVDYLDAIIFKNDGLFLSSGEPIWEFPSPPVSFTRYMKLEPTGQLRFYEWVKYGWRVSRSPLFGDFDCLYPLRCGKYGICSNRQCSCPIPTGEENIHFRIIDQKEPDLGCSVVTPLLCEASHDQSFVELKDTSYFPALFYSEDATEVESCKQACLKNCSCQAAMFTKISSITKCSFLSEIFSLTDMAAYKELIDSTLFLKVQNLPKKPKAPSPDINPPLIPPPPSNTGSEIIVMLVSCLAAFFGLFLIVVTRQSLLLKRYDAKEDEEDYLCQVPGLPTRFSYEVLVEATENFSQNLGKGGFGCVFEGILSDGTKIAVKCLNGFAQTRDSFLAEVETMGSIHHLNLVKLIGYCAIKSNKFLVYEYMCNGSLDKWLFHRNQELSLDWKTRRKIILDIAKGLTYLHEECHRKIVHLDIKPQNILLDKNFNAKVSDFGLSKLMDRDQSQVVTTLRGTLGYLAPEWFSSAITEKADVYSFGVVTLEILCGQKNLDHARPEKDMHLLNLFKVKAEEGGLSDLVDKHSKDMQLHGAEVVEMMRVAAWCLQSDITRRPSIACSSN</sequence>
<keyword evidence="13" id="KW-0675">Receptor</keyword>
<dbReference type="CDD" id="cd01098">
    <property type="entry name" value="PAN_AP_plant"/>
    <property type="match status" value="1"/>
</dbReference>
<feature type="domain" description="Bulb-type lectin" evidence="22">
    <location>
        <begin position="52"/>
        <end position="178"/>
    </location>
</feature>
<comment type="similarity">
    <text evidence="17">Belongs to the protein kinase superfamily. Ser/Thr protein kinase family.</text>
</comment>
<dbReference type="SUPFAM" id="SSF51110">
    <property type="entry name" value="alpha-D-mannose-specific plant lectins"/>
    <property type="match status" value="1"/>
</dbReference>
<dbReference type="InterPro" id="IPR036426">
    <property type="entry name" value="Bulb-type_lectin_dom_sf"/>
</dbReference>
<evidence type="ECO:0000256" key="6">
    <source>
        <dbReference type="ARBA" id="ARBA00022729"/>
    </source>
</evidence>
<keyword evidence="11 19" id="KW-0472">Membrane</keyword>
<evidence type="ECO:0000256" key="10">
    <source>
        <dbReference type="ARBA" id="ARBA00022989"/>
    </source>
</evidence>
<evidence type="ECO:0000256" key="18">
    <source>
        <dbReference type="PROSITE-ProRule" id="PRU10141"/>
    </source>
</evidence>
<gene>
    <name evidence="24" type="ORF">VitviT2T_017511</name>
</gene>
<proteinExistence type="inferred from homology"/>
<evidence type="ECO:0000256" key="4">
    <source>
        <dbReference type="ARBA" id="ARBA00022679"/>
    </source>
</evidence>
<dbReference type="Pfam" id="PF01453">
    <property type="entry name" value="B_lectin"/>
    <property type="match status" value="1"/>
</dbReference>
<dbReference type="Gene3D" id="1.10.510.10">
    <property type="entry name" value="Transferase(Phosphotransferase) domain 1"/>
    <property type="match status" value="1"/>
</dbReference>
<keyword evidence="4 17" id="KW-0808">Transferase</keyword>
<dbReference type="SMART" id="SM00108">
    <property type="entry name" value="B_lectin"/>
    <property type="match status" value="1"/>
</dbReference>
<dbReference type="PROSITE" id="PS00108">
    <property type="entry name" value="PROTEIN_KINASE_ST"/>
    <property type="match status" value="1"/>
</dbReference>
<evidence type="ECO:0000256" key="1">
    <source>
        <dbReference type="ARBA" id="ARBA00004167"/>
    </source>
</evidence>
<dbReference type="Pfam" id="PF08276">
    <property type="entry name" value="PAN_2"/>
    <property type="match status" value="1"/>
</dbReference>
<evidence type="ECO:0000256" key="9">
    <source>
        <dbReference type="ARBA" id="ARBA00022840"/>
    </source>
</evidence>
<keyword evidence="14" id="KW-0325">Glycoprotein</keyword>
<dbReference type="PANTHER" id="PTHR47976:SF30">
    <property type="entry name" value="RECEPTOR-LIKE SERINE_THREONINE-PROTEIN KINASE"/>
    <property type="match status" value="1"/>
</dbReference>
<comment type="catalytic activity">
    <reaction evidence="15 17">
        <text>L-threonyl-[protein] + ATP = O-phospho-L-threonyl-[protein] + ADP + H(+)</text>
        <dbReference type="Rhea" id="RHEA:46608"/>
        <dbReference type="Rhea" id="RHEA-COMP:11060"/>
        <dbReference type="Rhea" id="RHEA-COMP:11605"/>
        <dbReference type="ChEBI" id="CHEBI:15378"/>
        <dbReference type="ChEBI" id="CHEBI:30013"/>
        <dbReference type="ChEBI" id="CHEBI:30616"/>
        <dbReference type="ChEBI" id="CHEBI:61977"/>
        <dbReference type="ChEBI" id="CHEBI:456216"/>
        <dbReference type="EC" id="2.7.11.1"/>
    </reaction>
</comment>
<evidence type="ECO:0000256" key="12">
    <source>
        <dbReference type="ARBA" id="ARBA00023157"/>
    </source>
</evidence>
<evidence type="ECO:0000256" key="11">
    <source>
        <dbReference type="ARBA" id="ARBA00023136"/>
    </source>
</evidence>
<dbReference type="Proteomes" id="UP001227230">
    <property type="component" value="Chromosome 12"/>
</dbReference>
<dbReference type="PROSITE" id="PS00107">
    <property type="entry name" value="PROTEIN_KINASE_ATP"/>
    <property type="match status" value="1"/>
</dbReference>
<reference evidence="24 25" key="1">
    <citation type="journal article" date="2023" name="Hortic Res">
        <title>The complete reference genome for grapevine (Vitis vinifera L.) genetics and breeding.</title>
        <authorList>
            <person name="Shi X."/>
            <person name="Cao S."/>
            <person name="Wang X."/>
            <person name="Huang S."/>
            <person name="Wang Y."/>
            <person name="Liu Z."/>
            <person name="Liu W."/>
            <person name="Leng X."/>
            <person name="Peng Y."/>
            <person name="Wang N."/>
            <person name="Wang Y."/>
            <person name="Ma Z."/>
            <person name="Xu X."/>
            <person name="Zhang F."/>
            <person name="Xue H."/>
            <person name="Zhong H."/>
            <person name="Wang Y."/>
            <person name="Zhang K."/>
            <person name="Velt A."/>
            <person name="Avia K."/>
            <person name="Holtgrawe D."/>
            <person name="Grimplet J."/>
            <person name="Matus J.T."/>
            <person name="Ware D."/>
            <person name="Wu X."/>
            <person name="Wang H."/>
            <person name="Liu C."/>
            <person name="Fang Y."/>
            <person name="Rustenholz C."/>
            <person name="Cheng Z."/>
            <person name="Xiao H."/>
            <person name="Zhou Y."/>
        </authorList>
    </citation>
    <scope>NUCLEOTIDE SEQUENCE [LARGE SCALE GENOMIC DNA]</scope>
    <source>
        <strain evidence="25">cv. Pinot noir / PN40024</strain>
        <tissue evidence="24">Leaf</tissue>
    </source>
</reference>
<keyword evidence="10 19" id="KW-1133">Transmembrane helix</keyword>
<keyword evidence="9 17" id="KW-0067">ATP-binding</keyword>
<dbReference type="SMART" id="SM00473">
    <property type="entry name" value="PAN_AP"/>
    <property type="match status" value="1"/>
</dbReference>
<keyword evidence="2 17" id="KW-0723">Serine/threonine-protein kinase</keyword>
<dbReference type="InterPro" id="IPR003609">
    <property type="entry name" value="Pan_app"/>
</dbReference>
<dbReference type="PROSITE" id="PS50011">
    <property type="entry name" value="PROTEIN_KINASE_DOM"/>
    <property type="match status" value="1"/>
</dbReference>
<dbReference type="Gene3D" id="2.90.10.30">
    <property type="match status" value="1"/>
</dbReference>
<keyword evidence="6 20" id="KW-0732">Signal</keyword>
<feature type="signal peptide" evidence="20">
    <location>
        <begin position="1"/>
        <end position="26"/>
    </location>
</feature>
<protein>
    <recommendedName>
        <fullName evidence="17">Receptor-like serine/threonine-protein kinase</fullName>
        <ecNumber evidence="17">2.7.11.1</ecNumber>
    </recommendedName>
</protein>
<keyword evidence="3" id="KW-0245">EGF-like domain</keyword>
<keyword evidence="25" id="KW-1185">Reference proteome</keyword>
<dbReference type="InterPro" id="IPR051343">
    <property type="entry name" value="G-type_lectin_kinases/EP1-like"/>
</dbReference>
<evidence type="ECO:0000256" key="15">
    <source>
        <dbReference type="ARBA" id="ARBA00047899"/>
    </source>
</evidence>
<feature type="chain" id="PRO_5047431084" description="Receptor-like serine/threonine-protein kinase" evidence="20">
    <location>
        <begin position="27"/>
        <end position="791"/>
    </location>
</feature>
<dbReference type="InterPro" id="IPR000719">
    <property type="entry name" value="Prot_kinase_dom"/>
</dbReference>
<feature type="binding site" evidence="18">
    <location>
        <position position="552"/>
    </location>
    <ligand>
        <name>ATP</name>
        <dbReference type="ChEBI" id="CHEBI:30616"/>
    </ligand>
</feature>
<dbReference type="PROSITE" id="PS50927">
    <property type="entry name" value="BULB_LECTIN"/>
    <property type="match status" value="1"/>
</dbReference>
<evidence type="ECO:0000256" key="8">
    <source>
        <dbReference type="ARBA" id="ARBA00022777"/>
    </source>
</evidence>
<name>A0ABY9CUS4_VITVI</name>
<keyword evidence="5 19" id="KW-0812">Transmembrane</keyword>
<keyword evidence="7 17" id="KW-0547">Nucleotide-binding</keyword>
<evidence type="ECO:0000259" key="22">
    <source>
        <dbReference type="PROSITE" id="PS50927"/>
    </source>
</evidence>
<evidence type="ECO:0000256" key="2">
    <source>
        <dbReference type="ARBA" id="ARBA00022527"/>
    </source>
</evidence>
<dbReference type="PANTHER" id="PTHR47976">
    <property type="entry name" value="G-TYPE LECTIN S-RECEPTOR-LIKE SERINE/THREONINE-PROTEIN KINASE SD2-5"/>
    <property type="match status" value="1"/>
</dbReference>
<evidence type="ECO:0000256" key="17">
    <source>
        <dbReference type="PIRNR" id="PIRNR000641"/>
    </source>
</evidence>
<evidence type="ECO:0000256" key="19">
    <source>
        <dbReference type="SAM" id="Phobius"/>
    </source>
</evidence>
<evidence type="ECO:0000256" key="16">
    <source>
        <dbReference type="ARBA" id="ARBA00048679"/>
    </source>
</evidence>
<feature type="domain" description="Apple" evidence="23">
    <location>
        <begin position="352"/>
        <end position="436"/>
    </location>
</feature>
<dbReference type="InterPro" id="IPR017441">
    <property type="entry name" value="Protein_kinase_ATP_BS"/>
</dbReference>
<evidence type="ECO:0000256" key="3">
    <source>
        <dbReference type="ARBA" id="ARBA00022536"/>
    </source>
</evidence>
<dbReference type="CDD" id="cd14066">
    <property type="entry name" value="STKc_IRAK"/>
    <property type="match status" value="1"/>
</dbReference>
<comment type="subcellular location">
    <subcellularLocation>
        <location evidence="1">Membrane</location>
        <topology evidence="1">Single-pass membrane protein</topology>
    </subcellularLocation>
</comment>
<dbReference type="Gene3D" id="3.30.200.20">
    <property type="entry name" value="Phosphorylase Kinase, domain 1"/>
    <property type="match status" value="1"/>
</dbReference>
<evidence type="ECO:0000256" key="20">
    <source>
        <dbReference type="SAM" id="SignalP"/>
    </source>
</evidence>
<dbReference type="InterPro" id="IPR024171">
    <property type="entry name" value="SRK-like_kinase"/>
</dbReference>
<dbReference type="CDD" id="cd00028">
    <property type="entry name" value="B_lectin"/>
    <property type="match status" value="1"/>
</dbReference>